<name>A0AAU8B9Q6_9CAUD</name>
<evidence type="ECO:0000313" key="2">
    <source>
        <dbReference type="EMBL" id="XCD08403.1"/>
    </source>
</evidence>
<sequence length="40" mass="4790">MCQIIPIVHIYTTRRVEITKRLCKFFLICNTLFVIFLQSS</sequence>
<organism evidence="2">
    <name type="scientific">Dulem virus 42</name>
    <dbReference type="NCBI Taxonomy" id="3145760"/>
    <lineage>
        <taxon>Viruses</taxon>
        <taxon>Duplodnaviria</taxon>
        <taxon>Heunggongvirae</taxon>
        <taxon>Uroviricota</taxon>
        <taxon>Caudoviricetes</taxon>
    </lineage>
</organism>
<accession>A0AAU8B9Q6</accession>
<protein>
    <submittedName>
        <fullName evidence="2">Uncharacterized protein</fullName>
    </submittedName>
</protein>
<feature type="transmembrane region" description="Helical" evidence="1">
    <location>
        <begin position="21"/>
        <end position="39"/>
    </location>
</feature>
<dbReference type="EMBL" id="PP511876">
    <property type="protein sequence ID" value="XCD08403.1"/>
    <property type="molecule type" value="Genomic_DNA"/>
</dbReference>
<keyword evidence="1" id="KW-1133">Transmembrane helix</keyword>
<reference evidence="2" key="1">
    <citation type="submission" date="2024-03" db="EMBL/GenBank/DDBJ databases">
        <title>Diverse circular DNA viruses in blood, oral, and fecal samples of captive lemurs.</title>
        <authorList>
            <person name="Paietta E.N."/>
            <person name="Kraberger S."/>
            <person name="Lund M.C."/>
            <person name="Custer J.M."/>
            <person name="Vargas K.M."/>
            <person name="Ehmke E.E."/>
            <person name="Yoder A.D."/>
            <person name="Varsani A."/>
        </authorList>
    </citation>
    <scope>NUCLEOTIDE SEQUENCE</scope>
    <source>
        <strain evidence="2">Duke_30FF_63</strain>
    </source>
</reference>
<keyword evidence="1" id="KW-0472">Membrane</keyword>
<proteinExistence type="predicted"/>
<evidence type="ECO:0000256" key="1">
    <source>
        <dbReference type="SAM" id="Phobius"/>
    </source>
</evidence>
<keyword evidence="1" id="KW-0812">Transmembrane</keyword>